<dbReference type="RefSeq" id="WP_310763734.1">
    <property type="nucleotide sequence ID" value="NZ_CP134050.1"/>
</dbReference>
<proteinExistence type="predicted"/>
<sequence length="108" mass="11997">MAQAFEPFVSQLSWQQVSLLLDTVQYFEEAPKWLSIPSEQGASVPVPLTADTLRAMLSRLQEDDAHARVPFSLMWEDGAEEGIGVLVVHLPDGDTVRQETILSQFSPV</sequence>
<gene>
    <name evidence="1" type="ORF">RGB73_16680</name>
</gene>
<name>A0ABY9SX37_BREBE</name>
<evidence type="ECO:0000313" key="2">
    <source>
        <dbReference type="Proteomes" id="UP001256827"/>
    </source>
</evidence>
<reference evidence="1 2" key="1">
    <citation type="submission" date="2023-09" db="EMBL/GenBank/DDBJ databases">
        <title>Complete Genome and Methylome dissection of Bacillus brevis NEB573 original source of BbsI restriction endonuclease.</title>
        <authorList>
            <person name="Fomenkov A."/>
            <person name="Roberts R.D."/>
        </authorList>
    </citation>
    <scope>NUCLEOTIDE SEQUENCE [LARGE SCALE GENOMIC DNA]</scope>
    <source>
        <strain evidence="1 2">NEB573</strain>
    </source>
</reference>
<keyword evidence="2" id="KW-1185">Reference proteome</keyword>
<organism evidence="1 2">
    <name type="scientific">Brevibacillus brevis</name>
    <name type="common">Bacillus brevis</name>
    <dbReference type="NCBI Taxonomy" id="1393"/>
    <lineage>
        <taxon>Bacteria</taxon>
        <taxon>Bacillati</taxon>
        <taxon>Bacillota</taxon>
        <taxon>Bacilli</taxon>
        <taxon>Bacillales</taxon>
        <taxon>Paenibacillaceae</taxon>
        <taxon>Brevibacillus</taxon>
    </lineage>
</organism>
<accession>A0ABY9SX37</accession>
<evidence type="ECO:0000313" key="1">
    <source>
        <dbReference type="EMBL" id="WNC12369.1"/>
    </source>
</evidence>
<dbReference type="EMBL" id="CP134050">
    <property type="protein sequence ID" value="WNC12369.1"/>
    <property type="molecule type" value="Genomic_DNA"/>
</dbReference>
<protein>
    <submittedName>
        <fullName evidence="1">Uncharacterized protein</fullName>
    </submittedName>
</protein>
<dbReference type="Proteomes" id="UP001256827">
    <property type="component" value="Chromosome"/>
</dbReference>